<reference evidence="3" key="1">
    <citation type="journal article" date="2023" name="Commun. Biol.">
        <title>Genome analysis of Parmales, the sister group of diatoms, reveals the evolutionary specialization of diatoms from phago-mixotrophs to photoautotrophs.</title>
        <authorList>
            <person name="Ban H."/>
            <person name="Sato S."/>
            <person name="Yoshikawa S."/>
            <person name="Yamada K."/>
            <person name="Nakamura Y."/>
            <person name="Ichinomiya M."/>
            <person name="Sato N."/>
            <person name="Blanc-Mathieu R."/>
            <person name="Endo H."/>
            <person name="Kuwata A."/>
            <person name="Ogata H."/>
        </authorList>
    </citation>
    <scope>NUCLEOTIDE SEQUENCE [LARGE SCALE GENOMIC DNA]</scope>
    <source>
        <strain evidence="3">NIES 3700</strain>
    </source>
</reference>
<dbReference type="Gene3D" id="3.80.10.10">
    <property type="entry name" value="Ribonuclease Inhibitor"/>
    <property type="match status" value="1"/>
</dbReference>
<accession>A0A9W7DP40</accession>
<feature type="compositionally biased region" description="Polar residues" evidence="1">
    <location>
        <begin position="1"/>
        <end position="10"/>
    </location>
</feature>
<feature type="compositionally biased region" description="Basic and acidic residues" evidence="1">
    <location>
        <begin position="11"/>
        <end position="25"/>
    </location>
</feature>
<dbReference type="EMBL" id="BRXW01000380">
    <property type="protein sequence ID" value="GMH49220.1"/>
    <property type="molecule type" value="Genomic_DNA"/>
</dbReference>
<protein>
    <submittedName>
        <fullName evidence="2">Uncharacterized protein</fullName>
    </submittedName>
</protein>
<comment type="caution">
    <text evidence="2">The sequence shown here is derived from an EMBL/GenBank/DDBJ whole genome shotgun (WGS) entry which is preliminary data.</text>
</comment>
<proteinExistence type="predicted"/>
<keyword evidence="3" id="KW-1185">Reference proteome</keyword>
<evidence type="ECO:0000313" key="2">
    <source>
        <dbReference type="EMBL" id="GMH49220.1"/>
    </source>
</evidence>
<dbReference type="Proteomes" id="UP001165122">
    <property type="component" value="Unassembled WGS sequence"/>
</dbReference>
<evidence type="ECO:0000313" key="3">
    <source>
        <dbReference type="Proteomes" id="UP001165122"/>
    </source>
</evidence>
<sequence>MSNSVASKSNENIKRIEMSKMRGGEDEGDEGGENLIEIPPAGSSPISTTDSTAPAITDQFMHTPELRRHIFEFAPGDTLMTLRLAAKGYDCAANAFINEGMRSGEIIVHEWKNMTVDKTDSRDERPPLATRVIFLLNITKVGFGACSSSPDLINVVIPEGVKKIGAIDFGHCRNLTTVSFPAS</sequence>
<gene>
    <name evidence="2" type="ORF">TrLO_g9967</name>
</gene>
<dbReference type="AlphaFoldDB" id="A0A9W7DP40"/>
<dbReference type="InterPro" id="IPR032675">
    <property type="entry name" value="LRR_dom_sf"/>
</dbReference>
<name>A0A9W7DP40_9STRA</name>
<dbReference type="OrthoDB" id="10264456at2759"/>
<organism evidence="2 3">
    <name type="scientific">Triparma laevis f. longispina</name>
    <dbReference type="NCBI Taxonomy" id="1714387"/>
    <lineage>
        <taxon>Eukaryota</taxon>
        <taxon>Sar</taxon>
        <taxon>Stramenopiles</taxon>
        <taxon>Ochrophyta</taxon>
        <taxon>Bolidophyceae</taxon>
        <taxon>Parmales</taxon>
        <taxon>Triparmaceae</taxon>
        <taxon>Triparma</taxon>
    </lineage>
</organism>
<feature type="region of interest" description="Disordered" evidence="1">
    <location>
        <begin position="1"/>
        <end position="52"/>
    </location>
</feature>
<evidence type="ECO:0000256" key="1">
    <source>
        <dbReference type="SAM" id="MobiDB-lite"/>
    </source>
</evidence>